<keyword evidence="3" id="KW-1185">Reference proteome</keyword>
<evidence type="ECO:0000313" key="2">
    <source>
        <dbReference type="EMBL" id="KAK7049816.1"/>
    </source>
</evidence>
<feature type="compositionally biased region" description="Polar residues" evidence="1">
    <location>
        <begin position="150"/>
        <end position="159"/>
    </location>
</feature>
<dbReference type="EMBL" id="JAYKXP010000015">
    <property type="protein sequence ID" value="KAK7049816.1"/>
    <property type="molecule type" value="Genomic_DNA"/>
</dbReference>
<comment type="caution">
    <text evidence="2">The sequence shown here is derived from an EMBL/GenBank/DDBJ whole genome shotgun (WGS) entry which is preliminary data.</text>
</comment>
<feature type="region of interest" description="Disordered" evidence="1">
    <location>
        <begin position="134"/>
        <end position="159"/>
    </location>
</feature>
<dbReference type="Proteomes" id="UP001383192">
    <property type="component" value="Unassembled WGS sequence"/>
</dbReference>
<proteinExistence type="predicted"/>
<evidence type="ECO:0000313" key="3">
    <source>
        <dbReference type="Proteomes" id="UP001383192"/>
    </source>
</evidence>
<accession>A0AAW0DF23</accession>
<gene>
    <name evidence="2" type="ORF">VNI00_005246</name>
</gene>
<dbReference type="AlphaFoldDB" id="A0AAW0DF23"/>
<reference evidence="2 3" key="1">
    <citation type="submission" date="2024-01" db="EMBL/GenBank/DDBJ databases">
        <title>A draft genome for a cacao thread blight-causing isolate of Paramarasmius palmivorus.</title>
        <authorList>
            <person name="Baruah I.K."/>
            <person name="Bukari Y."/>
            <person name="Amoako-Attah I."/>
            <person name="Meinhardt L.W."/>
            <person name="Bailey B.A."/>
            <person name="Cohen S.P."/>
        </authorList>
    </citation>
    <scope>NUCLEOTIDE SEQUENCE [LARGE SCALE GENOMIC DNA]</scope>
    <source>
        <strain evidence="2 3">GH-12</strain>
    </source>
</reference>
<evidence type="ECO:0000256" key="1">
    <source>
        <dbReference type="SAM" id="MobiDB-lite"/>
    </source>
</evidence>
<evidence type="ECO:0008006" key="4">
    <source>
        <dbReference type="Google" id="ProtNLM"/>
    </source>
</evidence>
<protein>
    <recommendedName>
        <fullName evidence="4">Zinc finger protein</fullName>
    </recommendedName>
</protein>
<organism evidence="2 3">
    <name type="scientific">Paramarasmius palmivorus</name>
    <dbReference type="NCBI Taxonomy" id="297713"/>
    <lineage>
        <taxon>Eukaryota</taxon>
        <taxon>Fungi</taxon>
        <taxon>Dikarya</taxon>
        <taxon>Basidiomycota</taxon>
        <taxon>Agaricomycotina</taxon>
        <taxon>Agaricomycetes</taxon>
        <taxon>Agaricomycetidae</taxon>
        <taxon>Agaricales</taxon>
        <taxon>Marasmiineae</taxon>
        <taxon>Marasmiaceae</taxon>
        <taxon>Paramarasmius</taxon>
    </lineage>
</organism>
<name>A0AAW0DF23_9AGAR</name>
<sequence length="159" mass="16924">MKEQQSIIFTERRKEIESEDDAGPVVVSTTSTVDIDAMVRVTETSTLDIDVTVTIVPVKTPVVTITGGEDLELSVFVIVESERLTKPEETEMTVEVSPLSERTVEVEGGADIEEPVSGSEMMVEAGDSVLRSASLSVTGTEEGDVGKSVSGESTTTVKV</sequence>